<dbReference type="InterPro" id="IPR005467">
    <property type="entry name" value="His_kinase_dom"/>
</dbReference>
<dbReference type="CDD" id="cd00082">
    <property type="entry name" value="HisKA"/>
    <property type="match status" value="1"/>
</dbReference>
<dbReference type="SUPFAM" id="SSF55785">
    <property type="entry name" value="PYP-like sensor domain (PAS domain)"/>
    <property type="match status" value="1"/>
</dbReference>
<evidence type="ECO:0000313" key="19">
    <source>
        <dbReference type="EMBL" id="VFK03169.1"/>
    </source>
</evidence>
<evidence type="ECO:0000256" key="9">
    <source>
        <dbReference type="ARBA" id="ARBA00022777"/>
    </source>
</evidence>
<dbReference type="Pfam" id="PF02518">
    <property type="entry name" value="HATPase_c"/>
    <property type="match status" value="1"/>
</dbReference>
<dbReference type="SUPFAM" id="SSF55874">
    <property type="entry name" value="ATPase domain of HSP90 chaperone/DNA topoisomerase II/histidine kinase"/>
    <property type="match status" value="1"/>
</dbReference>
<feature type="transmembrane region" description="Helical" evidence="15">
    <location>
        <begin position="87"/>
        <end position="109"/>
    </location>
</feature>
<evidence type="ECO:0000259" key="16">
    <source>
        <dbReference type="PROSITE" id="PS50109"/>
    </source>
</evidence>
<sequence length="800" mass="88837">MQTGRIKPKKIKQHLRGIIPLFALALLLLVSLSFMSTAIQEPSRFGRAFVVLGAINGIALVPLGLLIGRNLLQLVRQVRGHVTGARLTMRMMAMFVLLSVTPVLVVYYFSLTFLHRGIDSWFEVRIEEALEGSLALSRSALDMRKGEVLKQTGSIADDLSDVSTELIEHRLEDARRLSGASELTVLTSQGQFLASSSIDHTFIMPHHPGKSALLQVRRTGLYISIDPIPGEGLHIRVIISFPDAELSAEPRLLQALFPLTQRVNELTDSVRAAYTSYGDRASSRQELKVSFTLTLSLVLLLTLFSAVWAAFFSARRAVSPLYDLVNGTQAVARGDYETRLPPSGSGEIAALVSSFNDMTEKLARARDEAWYSRQQVEEQRRYLEAVLARLSSGVITLDHAHRVFKANEAAHQILGVDLDEALDNTLTLFSETYPHLGPFAEALSLQLDTDEDWRREIDLFGAGGRQVLLCRGTPLVLHTAASHAGKRNPHHPSSERPTSVHPQDQRPEHPDNPFPGHVIVFDDITALIQAQRNAAWSEVARRLAHEIKNPLTPIQLSAERLRHKYLDKMPPEQTKTLDNLTRTIIQQVESMKTMANAFSDYARPPQMRPRLLDINELIRDTLELYRGSGSKGAVDTRFEPGLPKLYADPDRLRQVVHNLTKNALEASQTLAENSKPLTVETHRAGDPMYSYVEVIFRDPGSGFPPEFIEHAFDPYITTKPKGTGLGLAIVKKIVEEHGGDIRAKNNPDAGASIIMRFPVITNPSLYSQPDVAETKVVGKNDPRPSRAAAENKTTDYRPVA</sequence>
<dbReference type="InterPro" id="IPR036890">
    <property type="entry name" value="HATPase_C_sf"/>
</dbReference>
<dbReference type="InterPro" id="IPR003661">
    <property type="entry name" value="HisK_dim/P_dom"/>
</dbReference>
<dbReference type="PANTHER" id="PTHR43065">
    <property type="entry name" value="SENSOR HISTIDINE KINASE"/>
    <property type="match status" value="1"/>
</dbReference>
<feature type="domain" description="PAS" evidence="17">
    <location>
        <begin position="379"/>
        <end position="434"/>
    </location>
</feature>
<dbReference type="PROSITE" id="PS50885">
    <property type="entry name" value="HAMP"/>
    <property type="match status" value="1"/>
</dbReference>
<dbReference type="AlphaFoldDB" id="A0A450VNC0"/>
<reference evidence="21" key="1">
    <citation type="submission" date="2019-02" db="EMBL/GenBank/DDBJ databases">
        <authorList>
            <person name="Gruber-Vodicka R. H."/>
            <person name="Seah K. B. B."/>
        </authorList>
    </citation>
    <scope>NUCLEOTIDE SEQUENCE</scope>
    <source>
        <strain evidence="21">BECK_SA2B12</strain>
        <strain evidence="20">BECK_SA2B15</strain>
        <strain evidence="19">BECK_SA2B20</strain>
    </source>
</reference>
<keyword evidence="13 15" id="KW-0472">Membrane</keyword>
<dbReference type="InterPro" id="IPR036097">
    <property type="entry name" value="HisK_dim/P_sf"/>
</dbReference>
<evidence type="ECO:0000256" key="12">
    <source>
        <dbReference type="ARBA" id="ARBA00023012"/>
    </source>
</evidence>
<comment type="catalytic activity">
    <reaction evidence="1">
        <text>ATP + protein L-histidine = ADP + protein N-phospho-L-histidine.</text>
        <dbReference type="EC" id="2.7.13.3"/>
    </reaction>
</comment>
<dbReference type="Gene3D" id="1.10.287.130">
    <property type="match status" value="1"/>
</dbReference>
<dbReference type="EMBL" id="CAADFJ010000341">
    <property type="protein sequence ID" value="VFK06316.1"/>
    <property type="molecule type" value="Genomic_DNA"/>
</dbReference>
<evidence type="ECO:0000313" key="21">
    <source>
        <dbReference type="EMBL" id="VFK06316.1"/>
    </source>
</evidence>
<keyword evidence="9 21" id="KW-0418">Kinase</keyword>
<dbReference type="PROSITE" id="PS50109">
    <property type="entry name" value="HIS_KIN"/>
    <property type="match status" value="1"/>
</dbReference>
<dbReference type="Gene3D" id="3.30.565.10">
    <property type="entry name" value="Histidine kinase-like ATPase, C-terminal domain"/>
    <property type="match status" value="1"/>
</dbReference>
<keyword evidence="11 15" id="KW-1133">Transmembrane helix</keyword>
<evidence type="ECO:0000256" key="7">
    <source>
        <dbReference type="ARBA" id="ARBA00022692"/>
    </source>
</evidence>
<feature type="domain" description="Histidine kinase" evidence="16">
    <location>
        <begin position="542"/>
        <end position="761"/>
    </location>
</feature>
<dbReference type="EMBL" id="CAADFG010000343">
    <property type="protein sequence ID" value="VFK03658.1"/>
    <property type="molecule type" value="Genomic_DNA"/>
</dbReference>
<evidence type="ECO:0000256" key="14">
    <source>
        <dbReference type="SAM" id="MobiDB-lite"/>
    </source>
</evidence>
<feature type="region of interest" description="Disordered" evidence="14">
    <location>
        <begin position="773"/>
        <end position="800"/>
    </location>
</feature>
<comment type="subcellular location">
    <subcellularLocation>
        <location evidence="2">Cell membrane</location>
        <topology evidence="2">Multi-pass membrane protein</topology>
    </subcellularLocation>
</comment>
<feature type="compositionally biased region" description="Basic and acidic residues" evidence="14">
    <location>
        <begin position="773"/>
        <end position="784"/>
    </location>
</feature>
<evidence type="ECO:0000256" key="10">
    <source>
        <dbReference type="ARBA" id="ARBA00022840"/>
    </source>
</evidence>
<dbReference type="EC" id="2.7.13.3" evidence="3"/>
<name>A0A450VNC0_9GAMM</name>
<dbReference type="SMART" id="SM00091">
    <property type="entry name" value="PAS"/>
    <property type="match status" value="1"/>
</dbReference>
<evidence type="ECO:0000259" key="18">
    <source>
        <dbReference type="PROSITE" id="PS50885"/>
    </source>
</evidence>
<dbReference type="SMART" id="SM00388">
    <property type="entry name" value="HisKA"/>
    <property type="match status" value="1"/>
</dbReference>
<dbReference type="InterPro" id="IPR045671">
    <property type="entry name" value="NtrY-like_N"/>
</dbReference>
<keyword evidence="6" id="KW-0808">Transferase</keyword>
<feature type="region of interest" description="Disordered" evidence="14">
    <location>
        <begin position="481"/>
        <end position="515"/>
    </location>
</feature>
<evidence type="ECO:0000256" key="11">
    <source>
        <dbReference type="ARBA" id="ARBA00022989"/>
    </source>
</evidence>
<organism evidence="21">
    <name type="scientific">Candidatus Kentrum eta</name>
    <dbReference type="NCBI Taxonomy" id="2126337"/>
    <lineage>
        <taxon>Bacteria</taxon>
        <taxon>Pseudomonadati</taxon>
        <taxon>Pseudomonadota</taxon>
        <taxon>Gammaproteobacteria</taxon>
        <taxon>Candidatus Kentrum</taxon>
    </lineage>
</organism>
<dbReference type="Gene3D" id="6.10.340.10">
    <property type="match status" value="1"/>
</dbReference>
<evidence type="ECO:0000256" key="8">
    <source>
        <dbReference type="ARBA" id="ARBA00022741"/>
    </source>
</evidence>
<dbReference type="CDD" id="cd06225">
    <property type="entry name" value="HAMP"/>
    <property type="match status" value="1"/>
</dbReference>
<dbReference type="PIRSF" id="PIRSF037532">
    <property type="entry name" value="STHK_NtrY"/>
    <property type="match status" value="1"/>
</dbReference>
<dbReference type="InterPro" id="IPR000014">
    <property type="entry name" value="PAS"/>
</dbReference>
<evidence type="ECO:0000256" key="2">
    <source>
        <dbReference type="ARBA" id="ARBA00004651"/>
    </source>
</evidence>
<dbReference type="InterPro" id="IPR004358">
    <property type="entry name" value="Sig_transdc_His_kin-like_C"/>
</dbReference>
<dbReference type="PROSITE" id="PS50112">
    <property type="entry name" value="PAS"/>
    <property type="match status" value="1"/>
</dbReference>
<accession>A0A450VNC0</accession>
<keyword evidence="8" id="KW-0547">Nucleotide-binding</keyword>
<dbReference type="GO" id="GO:0000155">
    <property type="term" value="F:phosphorelay sensor kinase activity"/>
    <property type="evidence" value="ECO:0007669"/>
    <property type="project" value="InterPro"/>
</dbReference>
<evidence type="ECO:0000256" key="6">
    <source>
        <dbReference type="ARBA" id="ARBA00022679"/>
    </source>
</evidence>
<dbReference type="InterPro" id="IPR017232">
    <property type="entry name" value="NtrY"/>
</dbReference>
<dbReference type="Pfam" id="PF00512">
    <property type="entry name" value="HisKA"/>
    <property type="match status" value="1"/>
</dbReference>
<dbReference type="InterPro" id="IPR003660">
    <property type="entry name" value="HAMP_dom"/>
</dbReference>
<dbReference type="InterPro" id="IPR003594">
    <property type="entry name" value="HATPase_dom"/>
</dbReference>
<feature type="transmembrane region" description="Helical" evidence="15">
    <location>
        <begin position="45"/>
        <end position="67"/>
    </location>
</feature>
<feature type="transmembrane region" description="Helical" evidence="15">
    <location>
        <begin position="21"/>
        <end position="39"/>
    </location>
</feature>
<evidence type="ECO:0000256" key="4">
    <source>
        <dbReference type="ARBA" id="ARBA00022475"/>
    </source>
</evidence>
<gene>
    <name evidence="20" type="ORF">BECKH772A_GA0070896_103431</name>
    <name evidence="19" type="ORF">BECKH772B_GA0070898_103322</name>
    <name evidence="21" type="ORF">BECKH772C_GA0070978_103411</name>
</gene>
<evidence type="ECO:0000256" key="3">
    <source>
        <dbReference type="ARBA" id="ARBA00012438"/>
    </source>
</evidence>
<dbReference type="GO" id="GO:0005524">
    <property type="term" value="F:ATP binding"/>
    <property type="evidence" value="ECO:0007669"/>
    <property type="project" value="UniProtKB-KW"/>
</dbReference>
<feature type="domain" description="HAMP" evidence="18">
    <location>
        <begin position="315"/>
        <end position="367"/>
    </location>
</feature>
<keyword evidence="10" id="KW-0067">ATP-binding</keyword>
<keyword evidence="12" id="KW-0902">Two-component regulatory system</keyword>
<keyword evidence="4" id="KW-1003">Cell membrane</keyword>
<proteinExistence type="predicted"/>
<dbReference type="SUPFAM" id="SSF47384">
    <property type="entry name" value="Homodimeric domain of signal transducing histidine kinase"/>
    <property type="match status" value="1"/>
</dbReference>
<dbReference type="Pfam" id="PF00672">
    <property type="entry name" value="HAMP"/>
    <property type="match status" value="1"/>
</dbReference>
<dbReference type="Pfam" id="PF19312">
    <property type="entry name" value="NtrY_N"/>
    <property type="match status" value="1"/>
</dbReference>
<dbReference type="PANTHER" id="PTHR43065:SF10">
    <property type="entry name" value="PEROXIDE STRESS-ACTIVATED HISTIDINE KINASE MAK3"/>
    <property type="match status" value="1"/>
</dbReference>
<evidence type="ECO:0000256" key="5">
    <source>
        <dbReference type="ARBA" id="ARBA00022553"/>
    </source>
</evidence>
<evidence type="ECO:0000259" key="17">
    <source>
        <dbReference type="PROSITE" id="PS50112"/>
    </source>
</evidence>
<keyword evidence="7 15" id="KW-0812">Transmembrane</keyword>
<evidence type="ECO:0000313" key="20">
    <source>
        <dbReference type="EMBL" id="VFK03658.1"/>
    </source>
</evidence>
<evidence type="ECO:0000256" key="15">
    <source>
        <dbReference type="SAM" id="Phobius"/>
    </source>
</evidence>
<dbReference type="PRINTS" id="PR00344">
    <property type="entry name" value="BCTRLSENSOR"/>
</dbReference>
<dbReference type="EMBL" id="CAADFI010000332">
    <property type="protein sequence ID" value="VFK03169.1"/>
    <property type="molecule type" value="Genomic_DNA"/>
</dbReference>
<evidence type="ECO:0000256" key="1">
    <source>
        <dbReference type="ARBA" id="ARBA00000085"/>
    </source>
</evidence>
<evidence type="ECO:0000256" key="13">
    <source>
        <dbReference type="ARBA" id="ARBA00023136"/>
    </source>
</evidence>
<dbReference type="SUPFAM" id="SSF158472">
    <property type="entry name" value="HAMP domain-like"/>
    <property type="match status" value="1"/>
</dbReference>
<dbReference type="SMART" id="SM00387">
    <property type="entry name" value="HATPase_c"/>
    <property type="match status" value="1"/>
</dbReference>
<protein>
    <recommendedName>
        <fullName evidence="3">histidine kinase</fullName>
        <ecNumber evidence="3">2.7.13.3</ecNumber>
    </recommendedName>
</protein>
<keyword evidence="5" id="KW-0597">Phosphoprotein</keyword>
<dbReference type="CDD" id="cd00130">
    <property type="entry name" value="PAS"/>
    <property type="match status" value="1"/>
</dbReference>
<dbReference type="GO" id="GO:0005886">
    <property type="term" value="C:plasma membrane"/>
    <property type="evidence" value="ECO:0007669"/>
    <property type="project" value="UniProtKB-SubCell"/>
</dbReference>
<dbReference type="Gene3D" id="3.30.450.20">
    <property type="entry name" value="PAS domain"/>
    <property type="match status" value="1"/>
</dbReference>
<dbReference type="SMART" id="SM00304">
    <property type="entry name" value="HAMP"/>
    <property type="match status" value="1"/>
</dbReference>
<dbReference type="InterPro" id="IPR035965">
    <property type="entry name" value="PAS-like_dom_sf"/>
</dbReference>